<dbReference type="InterPro" id="IPR003660">
    <property type="entry name" value="HAMP_dom"/>
</dbReference>
<feature type="domain" description="T-SNARE coiled-coil homology" evidence="8">
    <location>
        <begin position="261"/>
        <end position="323"/>
    </location>
</feature>
<dbReference type="Pfam" id="PF12729">
    <property type="entry name" value="4HB_MCP_1"/>
    <property type="match status" value="1"/>
</dbReference>
<dbReference type="PROSITE" id="PS50885">
    <property type="entry name" value="HAMP"/>
    <property type="match status" value="1"/>
</dbReference>
<keyword evidence="2" id="KW-0488">Methylation</keyword>
<feature type="coiled-coil region" evidence="5">
    <location>
        <begin position="470"/>
        <end position="508"/>
    </location>
</feature>
<dbReference type="SUPFAM" id="SSF58104">
    <property type="entry name" value="Methyl-accepting chemotaxis protein (MCP) signaling domain"/>
    <property type="match status" value="1"/>
</dbReference>
<dbReference type="InterPro" id="IPR051310">
    <property type="entry name" value="MCP_chemotaxis"/>
</dbReference>
<keyword evidence="6" id="KW-0472">Membrane</keyword>
<dbReference type="FunFam" id="1.10.287.950:FF:000001">
    <property type="entry name" value="Methyl-accepting chemotaxis sensory transducer"/>
    <property type="match status" value="1"/>
</dbReference>
<organism evidence="10 11">
    <name type="scientific">Rugamonas fusca</name>
    <dbReference type="NCBI Taxonomy" id="2758568"/>
    <lineage>
        <taxon>Bacteria</taxon>
        <taxon>Pseudomonadati</taxon>
        <taxon>Pseudomonadota</taxon>
        <taxon>Betaproteobacteria</taxon>
        <taxon>Burkholderiales</taxon>
        <taxon>Oxalobacteraceae</taxon>
        <taxon>Telluria group</taxon>
        <taxon>Rugamonas</taxon>
    </lineage>
</organism>
<dbReference type="CDD" id="cd11386">
    <property type="entry name" value="MCP_signal"/>
    <property type="match status" value="1"/>
</dbReference>
<sequence>MKMANLGIGQRLALGFAVVLAILIVNTGLGIYRLQGVAAATRTMMEVPLAKERMIADWYRLVFAGIRRTSAIARSDDPALVAFFADDIASSTRSAQALVKQIEALAGADDQALITQMKQVRARYMAARDAVSKAKAGGDAQGAHTILEQQYLPASRDYEAKLQQMLEHQRQAIDGAARAIDQVAERSRNQLLLLALLVVSFGVVFAWWLTRGITGPIKEAVGVAQRVAEGQLSAAGVTRQFARDEPGRLLQALHRMSGNLERIVREVRQGTETIATASGEIASGNLDLSTRTEQQASSLEQTASSMEQLTATVKQNAEHARQANTLAASASDVAQRGGAVVSDVVQTMASIDASSRKIVDIIGVIDGIAFQTNILALNAAVEAARAGEQGRGFAVVASEVRGLAQRSAAAAKEIKQLIDDSVGKVAAGTRLVDQAGSTMEEVVAAIGRVTAIMAEISAASGAQTEGIEQINDAIAQMDTVTQQNASLVEQAAAAAEAMQEQAVRLAQAVSVFKLDGVDGQARAAGPSPSVAHARRLAA</sequence>
<evidence type="ECO:0000256" key="5">
    <source>
        <dbReference type="SAM" id="Coils"/>
    </source>
</evidence>
<reference evidence="10 11" key="1">
    <citation type="submission" date="2020-07" db="EMBL/GenBank/DDBJ databases">
        <title>Novel species isolated from subtropical streams in China.</title>
        <authorList>
            <person name="Lu H."/>
        </authorList>
    </citation>
    <scope>NUCLEOTIDE SEQUENCE [LARGE SCALE GENOMIC DNA]</scope>
    <source>
        <strain evidence="10 11">FT3S</strain>
    </source>
</reference>
<evidence type="ECO:0000256" key="2">
    <source>
        <dbReference type="ARBA" id="ARBA00022481"/>
    </source>
</evidence>
<evidence type="ECO:0000256" key="4">
    <source>
        <dbReference type="PROSITE-ProRule" id="PRU00284"/>
    </source>
</evidence>
<comment type="caution">
    <text evidence="10">The sequence shown here is derived from an EMBL/GenBank/DDBJ whole genome shotgun (WGS) entry which is preliminary data.</text>
</comment>
<dbReference type="Gene3D" id="6.10.340.10">
    <property type="match status" value="1"/>
</dbReference>
<dbReference type="InterPro" id="IPR047347">
    <property type="entry name" value="YvaQ-like_sensor"/>
</dbReference>
<dbReference type="GO" id="GO:0004888">
    <property type="term" value="F:transmembrane signaling receptor activity"/>
    <property type="evidence" value="ECO:0007669"/>
    <property type="project" value="InterPro"/>
</dbReference>
<dbReference type="PROSITE" id="PS50111">
    <property type="entry name" value="CHEMOTAXIS_TRANSDUC_2"/>
    <property type="match status" value="1"/>
</dbReference>
<dbReference type="EMBL" id="JACEZS010000029">
    <property type="protein sequence ID" value="MBA5608329.1"/>
    <property type="molecule type" value="Genomic_DNA"/>
</dbReference>
<keyword evidence="6" id="KW-0812">Transmembrane</keyword>
<dbReference type="InterPro" id="IPR004089">
    <property type="entry name" value="MCPsignal_dom"/>
</dbReference>
<feature type="domain" description="HAMP" evidence="9">
    <location>
        <begin position="211"/>
        <end position="265"/>
    </location>
</feature>
<dbReference type="SMART" id="SM00304">
    <property type="entry name" value="HAMP"/>
    <property type="match status" value="1"/>
</dbReference>
<dbReference type="Pfam" id="PF00672">
    <property type="entry name" value="HAMP"/>
    <property type="match status" value="1"/>
</dbReference>
<evidence type="ECO:0000256" key="6">
    <source>
        <dbReference type="SAM" id="Phobius"/>
    </source>
</evidence>
<dbReference type="CDD" id="cd19411">
    <property type="entry name" value="MCP2201-like_sensor"/>
    <property type="match status" value="1"/>
</dbReference>
<dbReference type="CDD" id="cd06225">
    <property type="entry name" value="HAMP"/>
    <property type="match status" value="1"/>
</dbReference>
<dbReference type="SMART" id="SM00283">
    <property type="entry name" value="MA"/>
    <property type="match status" value="1"/>
</dbReference>
<dbReference type="Pfam" id="PF00015">
    <property type="entry name" value="MCPsignal"/>
    <property type="match status" value="1"/>
</dbReference>
<gene>
    <name evidence="10" type="ORF">H3H36_23545</name>
</gene>
<feature type="transmembrane region" description="Helical" evidence="6">
    <location>
        <begin position="12"/>
        <end position="32"/>
    </location>
</feature>
<evidence type="ECO:0000256" key="3">
    <source>
        <dbReference type="ARBA" id="ARBA00029447"/>
    </source>
</evidence>
<dbReference type="InterPro" id="IPR024478">
    <property type="entry name" value="HlyB_4HB_MCP"/>
</dbReference>
<comment type="similarity">
    <text evidence="3">Belongs to the methyl-accepting chemotaxis (MCP) protein family.</text>
</comment>
<evidence type="ECO:0000313" key="11">
    <source>
        <dbReference type="Proteomes" id="UP000566711"/>
    </source>
</evidence>
<dbReference type="InterPro" id="IPR000727">
    <property type="entry name" value="T_SNARE_dom"/>
</dbReference>
<dbReference type="GO" id="GO:0005886">
    <property type="term" value="C:plasma membrane"/>
    <property type="evidence" value="ECO:0007669"/>
    <property type="project" value="TreeGrafter"/>
</dbReference>
<dbReference type="PANTHER" id="PTHR43531">
    <property type="entry name" value="PROTEIN ICFG"/>
    <property type="match status" value="1"/>
</dbReference>
<feature type="domain" description="Methyl-accepting transducer" evidence="7">
    <location>
        <begin position="270"/>
        <end position="499"/>
    </location>
</feature>
<evidence type="ECO:0000259" key="7">
    <source>
        <dbReference type="PROSITE" id="PS50111"/>
    </source>
</evidence>
<evidence type="ECO:0000259" key="8">
    <source>
        <dbReference type="PROSITE" id="PS50192"/>
    </source>
</evidence>
<proteinExistence type="inferred from homology"/>
<dbReference type="RefSeq" id="WP_182220499.1">
    <property type="nucleotide sequence ID" value="NZ_JACEZS010000029.1"/>
</dbReference>
<accession>A0A7W2I981</accession>
<dbReference type="Gene3D" id="1.10.287.950">
    <property type="entry name" value="Methyl-accepting chemotaxis protein"/>
    <property type="match status" value="1"/>
</dbReference>
<dbReference type="PROSITE" id="PS50192">
    <property type="entry name" value="T_SNARE"/>
    <property type="match status" value="1"/>
</dbReference>
<feature type="transmembrane region" description="Helical" evidence="6">
    <location>
        <begin position="191"/>
        <end position="209"/>
    </location>
</feature>
<dbReference type="GO" id="GO:0006935">
    <property type="term" value="P:chemotaxis"/>
    <property type="evidence" value="ECO:0007669"/>
    <property type="project" value="InterPro"/>
</dbReference>
<dbReference type="AlphaFoldDB" id="A0A7W2I981"/>
<comment type="subcellular location">
    <subcellularLocation>
        <location evidence="1">Membrane</location>
    </subcellularLocation>
</comment>
<keyword evidence="11" id="KW-1185">Reference proteome</keyword>
<keyword evidence="4" id="KW-0807">Transducer</keyword>
<evidence type="ECO:0000256" key="1">
    <source>
        <dbReference type="ARBA" id="ARBA00004370"/>
    </source>
</evidence>
<protein>
    <submittedName>
        <fullName evidence="10">MCP four helix bundle domain-containing protein</fullName>
    </submittedName>
</protein>
<evidence type="ECO:0000313" key="10">
    <source>
        <dbReference type="EMBL" id="MBA5608329.1"/>
    </source>
</evidence>
<dbReference type="InterPro" id="IPR004090">
    <property type="entry name" value="Chemotax_Me-accpt_rcpt"/>
</dbReference>
<dbReference type="PANTHER" id="PTHR43531:SF14">
    <property type="entry name" value="METHYL-ACCEPTING CHEMOTAXIS PROTEIN I-RELATED"/>
    <property type="match status" value="1"/>
</dbReference>
<name>A0A7W2I981_9BURK</name>
<dbReference type="PRINTS" id="PR00260">
    <property type="entry name" value="CHEMTRNSDUCR"/>
</dbReference>
<dbReference type="GO" id="GO:0007165">
    <property type="term" value="P:signal transduction"/>
    <property type="evidence" value="ECO:0007669"/>
    <property type="project" value="UniProtKB-KW"/>
</dbReference>
<keyword evidence="5" id="KW-0175">Coiled coil</keyword>
<evidence type="ECO:0000259" key="9">
    <source>
        <dbReference type="PROSITE" id="PS50885"/>
    </source>
</evidence>
<dbReference type="Proteomes" id="UP000566711">
    <property type="component" value="Unassembled WGS sequence"/>
</dbReference>
<keyword evidence="6" id="KW-1133">Transmembrane helix</keyword>